<dbReference type="AlphaFoldDB" id="A0A0F9GKG1"/>
<feature type="non-terminal residue" evidence="1">
    <location>
        <position position="1"/>
    </location>
</feature>
<protein>
    <recommendedName>
        <fullName evidence="2">Methyltransferase domain-containing protein</fullName>
    </recommendedName>
</protein>
<dbReference type="SUPFAM" id="SSF53335">
    <property type="entry name" value="S-adenosyl-L-methionine-dependent methyltransferases"/>
    <property type="match status" value="1"/>
</dbReference>
<proteinExistence type="predicted"/>
<evidence type="ECO:0008006" key="2">
    <source>
        <dbReference type="Google" id="ProtNLM"/>
    </source>
</evidence>
<dbReference type="Pfam" id="PF13489">
    <property type="entry name" value="Methyltransf_23"/>
    <property type="match status" value="1"/>
</dbReference>
<organism evidence="1">
    <name type="scientific">marine sediment metagenome</name>
    <dbReference type="NCBI Taxonomy" id="412755"/>
    <lineage>
        <taxon>unclassified sequences</taxon>
        <taxon>metagenomes</taxon>
        <taxon>ecological metagenomes</taxon>
    </lineage>
</organism>
<dbReference type="InterPro" id="IPR029063">
    <property type="entry name" value="SAM-dependent_MTases_sf"/>
</dbReference>
<evidence type="ECO:0000313" key="1">
    <source>
        <dbReference type="EMBL" id="KKL99273.1"/>
    </source>
</evidence>
<dbReference type="Gene3D" id="3.40.50.150">
    <property type="entry name" value="Vaccinia Virus protein VP39"/>
    <property type="match status" value="1"/>
</dbReference>
<dbReference type="EMBL" id="LAZR01017715">
    <property type="protein sequence ID" value="KKL99273.1"/>
    <property type="molecule type" value="Genomic_DNA"/>
</dbReference>
<reference evidence="1" key="1">
    <citation type="journal article" date="2015" name="Nature">
        <title>Complex archaea that bridge the gap between prokaryotes and eukaryotes.</title>
        <authorList>
            <person name="Spang A."/>
            <person name="Saw J.H."/>
            <person name="Jorgensen S.L."/>
            <person name="Zaremba-Niedzwiedzka K."/>
            <person name="Martijn J."/>
            <person name="Lind A.E."/>
            <person name="van Eijk R."/>
            <person name="Schleper C."/>
            <person name="Guy L."/>
            <person name="Ettema T.J."/>
        </authorList>
    </citation>
    <scope>NUCLEOTIDE SEQUENCE</scope>
</reference>
<name>A0A0F9GKG1_9ZZZZ</name>
<dbReference type="CDD" id="cd02440">
    <property type="entry name" value="AdoMet_MTases"/>
    <property type="match status" value="1"/>
</dbReference>
<accession>A0A0F9GKG1</accession>
<comment type="caution">
    <text evidence="1">The sequence shown here is derived from an EMBL/GenBank/DDBJ whole genome shotgun (WGS) entry which is preliminary data.</text>
</comment>
<sequence>LIVQSKFGNHFIQTRLEDLAGGPMNNYDILFCSATLEHIPMESIRLVLKNFSELLAPGGVAYIEVDTKPDSQRDLPEESHVNIRPWDQWLLNIYSPGLPWTRDESVEASLKGQIGFPGFPLPDWSFTVARMP</sequence>
<gene>
    <name evidence="1" type="ORF">LCGC14_1816040</name>
</gene>
<dbReference type="GO" id="GO:0008757">
    <property type="term" value="F:S-adenosylmethionine-dependent methyltransferase activity"/>
    <property type="evidence" value="ECO:0007669"/>
    <property type="project" value="InterPro"/>
</dbReference>